<reference evidence="2 3" key="1">
    <citation type="submission" date="2024-06" db="EMBL/GenBank/DDBJ databases">
        <title>Sorghum-associated microbial communities from plants grown in Nebraska, USA.</title>
        <authorList>
            <person name="Schachtman D."/>
        </authorList>
    </citation>
    <scope>NUCLEOTIDE SEQUENCE [LARGE SCALE GENOMIC DNA]</scope>
    <source>
        <strain evidence="2 3">2709</strain>
    </source>
</reference>
<gene>
    <name evidence="2" type="ORF">ABIE13_001771</name>
</gene>
<evidence type="ECO:0000313" key="2">
    <source>
        <dbReference type="EMBL" id="MET4576662.1"/>
    </source>
</evidence>
<dbReference type="EMBL" id="JBEPSH010000003">
    <property type="protein sequence ID" value="MET4576662.1"/>
    <property type="molecule type" value="Genomic_DNA"/>
</dbReference>
<name>A0ABV2Q6L5_9BURK</name>
<protein>
    <submittedName>
        <fullName evidence="2">GTPase SAR1 family protein</fullName>
    </submittedName>
</protein>
<dbReference type="Proteomes" id="UP001549320">
    <property type="component" value="Unassembled WGS sequence"/>
</dbReference>
<dbReference type="InterPro" id="IPR006073">
    <property type="entry name" value="GTP-bd"/>
</dbReference>
<sequence>MSQASVNELRLIEAADGIELTQADLSDVTQALNSWLSSLARALNQHQLQRPTSLRGGHALLTRIESINALVTESAGDWKRQWTALAPAQRLSQAFDDKVMLLVFGKFNAGKSSLCNLLAGRFAAHGRSVAYFHLEDGRVVWTAQALDEGATETTARVQGVSLGQRLVLLDTPGLHSVTPENAELTQNFTDSADAVLWLTSSTSPGQVQELGELSRELHRHKPLLPVITRSDVIEEDEVDGEIVKLLRSKTPANRRLQEGDVHLRAQEKLRQMDVATSLLKPPVSVSAHVAREQGETEEALAQGGFTDFYAALVDLVEPALAYKQRKPAEVLLHHLEENVLGALGSRLLPELSQLLGQLLQERERLQALQTRITTLVWRQVASEVPRLLEQHESALDVRGLCGALQALLQESLANELASQLGDYEVEALGVEDDLAIELPPGSGYVVVDASPDLPAVDGSPPSQATKVVSHEHLHDALQKAVHLQLTHCLETVFTRYGKALDGIENSTHALQALVSHHRDTLQEIKASLRAASV</sequence>
<comment type="caution">
    <text evidence="2">The sequence shown here is derived from an EMBL/GenBank/DDBJ whole genome shotgun (WGS) entry which is preliminary data.</text>
</comment>
<dbReference type="Gene3D" id="3.40.50.300">
    <property type="entry name" value="P-loop containing nucleotide triphosphate hydrolases"/>
    <property type="match status" value="1"/>
</dbReference>
<proteinExistence type="predicted"/>
<accession>A0ABV2Q6L5</accession>
<dbReference type="InterPro" id="IPR027417">
    <property type="entry name" value="P-loop_NTPase"/>
</dbReference>
<dbReference type="RefSeq" id="WP_354442727.1">
    <property type="nucleotide sequence ID" value="NZ_JBEPSH010000003.1"/>
</dbReference>
<organism evidence="2 3">
    <name type="scientific">Ottowia thiooxydans</name>
    <dbReference type="NCBI Taxonomy" id="219182"/>
    <lineage>
        <taxon>Bacteria</taxon>
        <taxon>Pseudomonadati</taxon>
        <taxon>Pseudomonadota</taxon>
        <taxon>Betaproteobacteria</taxon>
        <taxon>Burkholderiales</taxon>
        <taxon>Comamonadaceae</taxon>
        <taxon>Ottowia</taxon>
    </lineage>
</organism>
<keyword evidence="3" id="KW-1185">Reference proteome</keyword>
<dbReference type="PANTHER" id="PTHR42714:SF2">
    <property type="entry name" value="TRNA MODIFICATION GTPASE GTPBP3, MITOCHONDRIAL"/>
    <property type="match status" value="1"/>
</dbReference>
<dbReference type="Pfam" id="PF01926">
    <property type="entry name" value="MMR_HSR1"/>
    <property type="match status" value="1"/>
</dbReference>
<dbReference type="SUPFAM" id="SSF52540">
    <property type="entry name" value="P-loop containing nucleoside triphosphate hydrolases"/>
    <property type="match status" value="1"/>
</dbReference>
<feature type="domain" description="G" evidence="1">
    <location>
        <begin position="102"/>
        <end position="228"/>
    </location>
</feature>
<evidence type="ECO:0000313" key="3">
    <source>
        <dbReference type="Proteomes" id="UP001549320"/>
    </source>
</evidence>
<evidence type="ECO:0000259" key="1">
    <source>
        <dbReference type="Pfam" id="PF01926"/>
    </source>
</evidence>
<dbReference type="PANTHER" id="PTHR42714">
    <property type="entry name" value="TRNA MODIFICATION GTPASE GTPBP3"/>
    <property type="match status" value="1"/>
</dbReference>